<accession>A0A1B0BA53</accession>
<reference evidence="2" key="2">
    <citation type="submission" date="2020-05" db="UniProtKB">
        <authorList>
            <consortium name="EnsemblMetazoa"/>
        </authorList>
    </citation>
    <scope>IDENTIFICATION</scope>
    <source>
        <strain evidence="2">IAEA</strain>
    </source>
</reference>
<dbReference type="AlphaFoldDB" id="A0A1B0BA53"/>
<evidence type="ECO:0000313" key="2">
    <source>
        <dbReference type="EnsemblMetazoa" id="GPPI023668-PA"/>
    </source>
</evidence>
<evidence type="ECO:0000256" key="1">
    <source>
        <dbReference type="SAM" id="Phobius"/>
    </source>
</evidence>
<reference evidence="3" key="1">
    <citation type="submission" date="2015-01" db="EMBL/GenBank/DDBJ databases">
        <authorList>
            <person name="Aksoy S."/>
            <person name="Warren W."/>
            <person name="Wilson R.K."/>
        </authorList>
    </citation>
    <scope>NUCLEOTIDE SEQUENCE [LARGE SCALE GENOMIC DNA]</scope>
    <source>
        <strain evidence="3">IAEA</strain>
    </source>
</reference>
<feature type="transmembrane region" description="Helical" evidence="1">
    <location>
        <begin position="43"/>
        <end position="65"/>
    </location>
</feature>
<sequence>KYSGLPPCSQEAYKIPNQTNKFHAKAVSSPDERMFISFSHRALSLNLCISHMLTLPFALSSASLFDLPGMLWAYIAHIMCGACGYLKICYGS</sequence>
<evidence type="ECO:0000313" key="3">
    <source>
        <dbReference type="Proteomes" id="UP000092460"/>
    </source>
</evidence>
<feature type="transmembrane region" description="Helical" evidence="1">
    <location>
        <begin position="71"/>
        <end position="90"/>
    </location>
</feature>
<dbReference type="Proteomes" id="UP000092460">
    <property type="component" value="Unassembled WGS sequence"/>
</dbReference>
<keyword evidence="1" id="KW-0472">Membrane</keyword>
<dbReference type="EnsemblMetazoa" id="GPPI023668-RA">
    <property type="protein sequence ID" value="GPPI023668-PA"/>
    <property type="gene ID" value="GPPI023668"/>
</dbReference>
<dbReference type="VEuPathDB" id="VectorBase:GPPI023668"/>
<keyword evidence="1" id="KW-0812">Transmembrane</keyword>
<proteinExistence type="predicted"/>
<dbReference type="EMBL" id="JXJN01010809">
    <property type="status" value="NOT_ANNOTATED_CDS"/>
    <property type="molecule type" value="Genomic_DNA"/>
</dbReference>
<protein>
    <submittedName>
        <fullName evidence="2">Uncharacterized protein</fullName>
    </submittedName>
</protein>
<organism evidence="2 3">
    <name type="scientific">Glossina palpalis gambiensis</name>
    <dbReference type="NCBI Taxonomy" id="67801"/>
    <lineage>
        <taxon>Eukaryota</taxon>
        <taxon>Metazoa</taxon>
        <taxon>Ecdysozoa</taxon>
        <taxon>Arthropoda</taxon>
        <taxon>Hexapoda</taxon>
        <taxon>Insecta</taxon>
        <taxon>Pterygota</taxon>
        <taxon>Neoptera</taxon>
        <taxon>Endopterygota</taxon>
        <taxon>Diptera</taxon>
        <taxon>Brachycera</taxon>
        <taxon>Muscomorpha</taxon>
        <taxon>Hippoboscoidea</taxon>
        <taxon>Glossinidae</taxon>
        <taxon>Glossina</taxon>
    </lineage>
</organism>
<keyword evidence="3" id="KW-1185">Reference proteome</keyword>
<name>A0A1B0BA53_9MUSC</name>
<keyword evidence="1" id="KW-1133">Transmembrane helix</keyword>